<comment type="caution">
    <text evidence="1">The sequence shown here is derived from an EMBL/GenBank/DDBJ whole genome shotgun (WGS) entry which is preliminary data.</text>
</comment>
<sequence length="151" mass="16637">MLPSESCTMTSLAGSLLGSSSPRGQTRNKSVSTLSADCVRRLTFGAKCCYCHDCLPCFYRLLNDADCSRRLSAQDLWTSDSSRRPQTCFLHADSRPTAVARWGKHAPRSVKGVLCTVQDSTAFARPHAPSETQTRTAFEQLKAVLLRPRLV</sequence>
<organism evidence="1 2">
    <name type="scientific">Phyllosticta citrichinensis</name>
    <dbReference type="NCBI Taxonomy" id="1130410"/>
    <lineage>
        <taxon>Eukaryota</taxon>
        <taxon>Fungi</taxon>
        <taxon>Dikarya</taxon>
        <taxon>Ascomycota</taxon>
        <taxon>Pezizomycotina</taxon>
        <taxon>Dothideomycetes</taxon>
        <taxon>Dothideomycetes incertae sedis</taxon>
        <taxon>Botryosphaeriales</taxon>
        <taxon>Phyllostictaceae</taxon>
        <taxon>Phyllosticta</taxon>
    </lineage>
</organism>
<reference evidence="1 2" key="1">
    <citation type="journal article" date="2022" name="G3 (Bethesda)">
        <title>Enemy or ally: a genomic approach to elucidate the lifestyle of Phyllosticta citrichinaensis.</title>
        <authorList>
            <person name="Buijs V.A."/>
            <person name="Groenewald J.Z."/>
            <person name="Haridas S."/>
            <person name="LaButti K.M."/>
            <person name="Lipzen A."/>
            <person name="Martin F.M."/>
            <person name="Barry K."/>
            <person name="Grigoriev I.V."/>
            <person name="Crous P.W."/>
            <person name="Seidl M.F."/>
        </authorList>
    </citation>
    <scope>NUCLEOTIDE SEQUENCE [LARGE SCALE GENOMIC DNA]</scope>
    <source>
        <strain evidence="1 2">CBS 129764</strain>
    </source>
</reference>
<accession>A0ABR1XXP4</accession>
<protein>
    <submittedName>
        <fullName evidence="1">Uncharacterized protein</fullName>
    </submittedName>
</protein>
<dbReference type="EMBL" id="JBBWUH010000004">
    <property type="protein sequence ID" value="KAK8169998.1"/>
    <property type="molecule type" value="Genomic_DNA"/>
</dbReference>
<evidence type="ECO:0000313" key="2">
    <source>
        <dbReference type="Proteomes" id="UP001456524"/>
    </source>
</evidence>
<gene>
    <name evidence="1" type="ORF">IWX90DRAFT_195292</name>
</gene>
<keyword evidence="2" id="KW-1185">Reference proteome</keyword>
<proteinExistence type="predicted"/>
<name>A0ABR1XXP4_9PEZI</name>
<evidence type="ECO:0000313" key="1">
    <source>
        <dbReference type="EMBL" id="KAK8169998.1"/>
    </source>
</evidence>
<dbReference type="Proteomes" id="UP001456524">
    <property type="component" value="Unassembled WGS sequence"/>
</dbReference>